<feature type="transmembrane region" description="Helical" evidence="1">
    <location>
        <begin position="54"/>
        <end position="74"/>
    </location>
</feature>
<keyword evidence="4" id="KW-1185">Reference proteome</keyword>
<feature type="transmembrane region" description="Helical" evidence="1">
    <location>
        <begin position="25"/>
        <end position="42"/>
    </location>
</feature>
<evidence type="ECO:0000313" key="4">
    <source>
        <dbReference type="Proteomes" id="UP000308652"/>
    </source>
</evidence>
<feature type="transmembrane region" description="Helical" evidence="1">
    <location>
        <begin position="127"/>
        <end position="146"/>
    </location>
</feature>
<keyword evidence="1" id="KW-0812">Transmembrane</keyword>
<dbReference type="OrthoDB" id="3242376at2759"/>
<dbReference type="EMBL" id="ML213625">
    <property type="protein sequence ID" value="TFK35061.1"/>
    <property type="molecule type" value="Genomic_DNA"/>
</dbReference>
<dbReference type="AlphaFoldDB" id="A0A5C3M231"/>
<accession>A0A5C3M231</accession>
<gene>
    <name evidence="3" type="ORF">BDQ12DRAFT_688738</name>
</gene>
<keyword evidence="1" id="KW-1133">Transmembrane helix</keyword>
<dbReference type="InterPro" id="IPR045340">
    <property type="entry name" value="DUF6533"/>
</dbReference>
<dbReference type="STRING" id="68775.A0A5C3M231"/>
<evidence type="ECO:0000256" key="1">
    <source>
        <dbReference type="SAM" id="Phobius"/>
    </source>
</evidence>
<name>A0A5C3M231_9AGAR</name>
<dbReference type="Proteomes" id="UP000308652">
    <property type="component" value="Unassembled WGS sequence"/>
</dbReference>
<feature type="transmembrane region" description="Helical" evidence="1">
    <location>
        <begin position="94"/>
        <end position="115"/>
    </location>
</feature>
<evidence type="ECO:0000259" key="2">
    <source>
        <dbReference type="Pfam" id="PF20151"/>
    </source>
</evidence>
<protein>
    <recommendedName>
        <fullName evidence="2">DUF6533 domain-containing protein</fullName>
    </recommendedName>
</protein>
<organism evidence="3 4">
    <name type="scientific">Crucibulum laeve</name>
    <dbReference type="NCBI Taxonomy" id="68775"/>
    <lineage>
        <taxon>Eukaryota</taxon>
        <taxon>Fungi</taxon>
        <taxon>Dikarya</taxon>
        <taxon>Basidiomycota</taxon>
        <taxon>Agaricomycotina</taxon>
        <taxon>Agaricomycetes</taxon>
        <taxon>Agaricomycetidae</taxon>
        <taxon>Agaricales</taxon>
        <taxon>Agaricineae</taxon>
        <taxon>Nidulariaceae</taxon>
        <taxon>Crucibulum</taxon>
    </lineage>
</organism>
<sequence>MSSPPPPPPDPMLALAATNLKAAKYFQLAAFIVLLYDHILTFPEEVQRIWSQKLSVASILFLINRYITPIQFVIIIDAFHDPIWTETVSSCRRFVAFEGASTVTLVAICELIMIMRVYALYERSRTILIFLMTLWMLQVALSSVGIDTGFPVPLPDGFIGCIFTGSHPLFPAIWVTPLISDCAIFSLTLWRTRTYLRHSRAAPTTHVFIRDGLLYFLVIFMANLLNTLLFFLGADDIRAIGASFSQLITATMISRLVLNLRSVSSFEHEEYTESSTVDHDIRMPAFVSRTIGNLGQDIDTFMDEPSQRTADISLKNTHYRSRLTPGE</sequence>
<feature type="transmembrane region" description="Helical" evidence="1">
    <location>
        <begin position="172"/>
        <end position="192"/>
    </location>
</feature>
<dbReference type="Pfam" id="PF20151">
    <property type="entry name" value="DUF6533"/>
    <property type="match status" value="1"/>
</dbReference>
<reference evidence="3 4" key="1">
    <citation type="journal article" date="2019" name="Nat. Ecol. Evol.">
        <title>Megaphylogeny resolves global patterns of mushroom evolution.</title>
        <authorList>
            <person name="Varga T."/>
            <person name="Krizsan K."/>
            <person name="Foldi C."/>
            <person name="Dima B."/>
            <person name="Sanchez-Garcia M."/>
            <person name="Sanchez-Ramirez S."/>
            <person name="Szollosi G.J."/>
            <person name="Szarkandi J.G."/>
            <person name="Papp V."/>
            <person name="Albert L."/>
            <person name="Andreopoulos W."/>
            <person name="Angelini C."/>
            <person name="Antonin V."/>
            <person name="Barry K.W."/>
            <person name="Bougher N.L."/>
            <person name="Buchanan P."/>
            <person name="Buyck B."/>
            <person name="Bense V."/>
            <person name="Catcheside P."/>
            <person name="Chovatia M."/>
            <person name="Cooper J."/>
            <person name="Damon W."/>
            <person name="Desjardin D."/>
            <person name="Finy P."/>
            <person name="Geml J."/>
            <person name="Haridas S."/>
            <person name="Hughes K."/>
            <person name="Justo A."/>
            <person name="Karasinski D."/>
            <person name="Kautmanova I."/>
            <person name="Kiss B."/>
            <person name="Kocsube S."/>
            <person name="Kotiranta H."/>
            <person name="LaButti K.M."/>
            <person name="Lechner B.E."/>
            <person name="Liimatainen K."/>
            <person name="Lipzen A."/>
            <person name="Lukacs Z."/>
            <person name="Mihaltcheva S."/>
            <person name="Morgado L.N."/>
            <person name="Niskanen T."/>
            <person name="Noordeloos M.E."/>
            <person name="Ohm R.A."/>
            <person name="Ortiz-Santana B."/>
            <person name="Ovrebo C."/>
            <person name="Racz N."/>
            <person name="Riley R."/>
            <person name="Savchenko A."/>
            <person name="Shiryaev A."/>
            <person name="Soop K."/>
            <person name="Spirin V."/>
            <person name="Szebenyi C."/>
            <person name="Tomsovsky M."/>
            <person name="Tulloss R.E."/>
            <person name="Uehling J."/>
            <person name="Grigoriev I.V."/>
            <person name="Vagvolgyi C."/>
            <person name="Papp T."/>
            <person name="Martin F.M."/>
            <person name="Miettinen O."/>
            <person name="Hibbett D.S."/>
            <person name="Nagy L.G."/>
        </authorList>
    </citation>
    <scope>NUCLEOTIDE SEQUENCE [LARGE SCALE GENOMIC DNA]</scope>
    <source>
        <strain evidence="3 4">CBS 166.37</strain>
    </source>
</reference>
<evidence type="ECO:0000313" key="3">
    <source>
        <dbReference type="EMBL" id="TFK35061.1"/>
    </source>
</evidence>
<keyword evidence="1" id="KW-0472">Membrane</keyword>
<proteinExistence type="predicted"/>
<feature type="transmembrane region" description="Helical" evidence="1">
    <location>
        <begin position="213"/>
        <end position="233"/>
    </location>
</feature>
<feature type="domain" description="DUF6533" evidence="2">
    <location>
        <begin position="25"/>
        <end position="70"/>
    </location>
</feature>